<sequence>MHFSQYGPIAEVKVIIDKQTGQSKCYGFVTFTDPQTAAAAVVNANPIVDGKQCNTNLASMKQQASKKRSWAQSTGNSFNNSGFFNSNLGSTIAPTNRLNKRMRSSMPIQHPSYVAKLKQSGIEVTKESVLAKIEVLKQENPPEALKYFLEFSEFFRGTPDFNYFSNVLLEMAKHFRKTGEIKEVEYDQNSAPKLEGVSSDHSDQSVHYHYDGGYEGYEQYYQYMEGGVWEGEGEGEEGGGAHPQASHLGAEGHNEPDQTKEQAQVDGSTKPEDS</sequence>
<dbReference type="SUPFAM" id="SSF54928">
    <property type="entry name" value="RNA-binding domain, RBD"/>
    <property type="match status" value="1"/>
</dbReference>
<dbReference type="GO" id="GO:0003723">
    <property type="term" value="F:RNA binding"/>
    <property type="evidence" value="ECO:0007669"/>
    <property type="project" value="UniProtKB-UniRule"/>
</dbReference>
<evidence type="ECO:0000256" key="2">
    <source>
        <dbReference type="PROSITE-ProRule" id="PRU00176"/>
    </source>
</evidence>
<evidence type="ECO:0000256" key="1">
    <source>
        <dbReference type="ARBA" id="ARBA00022884"/>
    </source>
</evidence>
<reference evidence="5" key="1">
    <citation type="journal article" date="2020" name="J. Eukaryot. Microbiol.">
        <title>De novo Sequencing, Assembly and Annotation of the Transcriptome for the Free-Living Testate Amoeba Arcella intermedia.</title>
        <authorList>
            <person name="Ribeiro G.M."/>
            <person name="Porfirio-Sousa A.L."/>
            <person name="Maurer-Alcala X.X."/>
            <person name="Katz L.A."/>
            <person name="Lahr D.J.G."/>
        </authorList>
    </citation>
    <scope>NUCLEOTIDE SEQUENCE</scope>
</reference>
<evidence type="ECO:0000313" key="5">
    <source>
        <dbReference type="EMBL" id="NDV34594.1"/>
    </source>
</evidence>
<name>A0A6B2LC82_9EUKA</name>
<evidence type="ECO:0000256" key="3">
    <source>
        <dbReference type="SAM" id="MobiDB-lite"/>
    </source>
</evidence>
<dbReference type="Pfam" id="PF00076">
    <property type="entry name" value="RRM_1"/>
    <property type="match status" value="1"/>
</dbReference>
<organism evidence="5">
    <name type="scientific">Arcella intermedia</name>
    <dbReference type="NCBI Taxonomy" id="1963864"/>
    <lineage>
        <taxon>Eukaryota</taxon>
        <taxon>Amoebozoa</taxon>
        <taxon>Tubulinea</taxon>
        <taxon>Elardia</taxon>
        <taxon>Arcellinida</taxon>
        <taxon>Sphaerothecina</taxon>
        <taxon>Arcellidae</taxon>
        <taxon>Arcella</taxon>
    </lineage>
</organism>
<dbReference type="PROSITE" id="PS50102">
    <property type="entry name" value="RRM"/>
    <property type="match status" value="1"/>
</dbReference>
<proteinExistence type="predicted"/>
<protein>
    <recommendedName>
        <fullName evidence="4">RRM domain-containing protein</fullName>
    </recommendedName>
</protein>
<evidence type="ECO:0000259" key="4">
    <source>
        <dbReference type="PROSITE" id="PS50102"/>
    </source>
</evidence>
<feature type="domain" description="RRM" evidence="4">
    <location>
        <begin position="1"/>
        <end position="60"/>
    </location>
</feature>
<dbReference type="Gene3D" id="3.30.70.330">
    <property type="match status" value="1"/>
</dbReference>
<dbReference type="SMART" id="SM00360">
    <property type="entry name" value="RRM"/>
    <property type="match status" value="1"/>
</dbReference>
<accession>A0A6B2LC82</accession>
<dbReference type="InterPro" id="IPR035979">
    <property type="entry name" value="RBD_domain_sf"/>
</dbReference>
<dbReference type="InterPro" id="IPR012677">
    <property type="entry name" value="Nucleotide-bd_a/b_plait_sf"/>
</dbReference>
<dbReference type="PANTHER" id="PTHR11176">
    <property type="entry name" value="BOULE-RELATED"/>
    <property type="match status" value="1"/>
</dbReference>
<keyword evidence="1 2" id="KW-0694">RNA-binding</keyword>
<dbReference type="AlphaFoldDB" id="A0A6B2LC82"/>
<feature type="region of interest" description="Disordered" evidence="3">
    <location>
        <begin position="229"/>
        <end position="274"/>
    </location>
</feature>
<dbReference type="InterPro" id="IPR000504">
    <property type="entry name" value="RRM_dom"/>
</dbReference>
<feature type="compositionally biased region" description="Basic and acidic residues" evidence="3">
    <location>
        <begin position="250"/>
        <end position="260"/>
    </location>
</feature>
<dbReference type="EMBL" id="GIBP01005625">
    <property type="protein sequence ID" value="NDV34594.1"/>
    <property type="molecule type" value="Transcribed_RNA"/>
</dbReference>